<dbReference type="EMBL" id="JAIWYP010000004">
    <property type="protein sequence ID" value="KAH3839787.1"/>
    <property type="molecule type" value="Genomic_DNA"/>
</dbReference>
<protein>
    <submittedName>
        <fullName evidence="1">Uncharacterized protein</fullName>
    </submittedName>
</protein>
<accession>A0A9D4KIE5</accession>
<dbReference type="AlphaFoldDB" id="A0A9D4KIE5"/>
<name>A0A9D4KIE5_DREPO</name>
<evidence type="ECO:0000313" key="1">
    <source>
        <dbReference type="EMBL" id="KAH3839787.1"/>
    </source>
</evidence>
<dbReference type="Proteomes" id="UP000828390">
    <property type="component" value="Unassembled WGS sequence"/>
</dbReference>
<sequence length="69" mass="7345">MFQYLDGESLTLCTKVGLATTHFSTIGVYQYRIADSPAEFNTCSVIVNPGPKVGNLAICVIVNPGPRVG</sequence>
<evidence type="ECO:0000313" key="2">
    <source>
        <dbReference type="Proteomes" id="UP000828390"/>
    </source>
</evidence>
<organism evidence="1 2">
    <name type="scientific">Dreissena polymorpha</name>
    <name type="common">Zebra mussel</name>
    <name type="synonym">Mytilus polymorpha</name>
    <dbReference type="NCBI Taxonomy" id="45954"/>
    <lineage>
        <taxon>Eukaryota</taxon>
        <taxon>Metazoa</taxon>
        <taxon>Spiralia</taxon>
        <taxon>Lophotrochozoa</taxon>
        <taxon>Mollusca</taxon>
        <taxon>Bivalvia</taxon>
        <taxon>Autobranchia</taxon>
        <taxon>Heteroconchia</taxon>
        <taxon>Euheterodonta</taxon>
        <taxon>Imparidentia</taxon>
        <taxon>Neoheterodontei</taxon>
        <taxon>Myida</taxon>
        <taxon>Dreissenoidea</taxon>
        <taxon>Dreissenidae</taxon>
        <taxon>Dreissena</taxon>
    </lineage>
</organism>
<reference evidence="1" key="2">
    <citation type="submission" date="2020-11" db="EMBL/GenBank/DDBJ databases">
        <authorList>
            <person name="McCartney M.A."/>
            <person name="Auch B."/>
            <person name="Kono T."/>
            <person name="Mallez S."/>
            <person name="Becker A."/>
            <person name="Gohl D.M."/>
            <person name="Silverstein K.A.T."/>
            <person name="Koren S."/>
            <person name="Bechman K.B."/>
            <person name="Herman A."/>
            <person name="Abrahante J.E."/>
            <person name="Garbe J."/>
        </authorList>
    </citation>
    <scope>NUCLEOTIDE SEQUENCE</scope>
    <source>
        <strain evidence="1">Duluth1</strain>
        <tissue evidence="1">Whole animal</tissue>
    </source>
</reference>
<comment type="caution">
    <text evidence="1">The sequence shown here is derived from an EMBL/GenBank/DDBJ whole genome shotgun (WGS) entry which is preliminary data.</text>
</comment>
<proteinExistence type="predicted"/>
<keyword evidence="2" id="KW-1185">Reference proteome</keyword>
<gene>
    <name evidence="1" type="ORF">DPMN_113224</name>
</gene>
<reference evidence="1" key="1">
    <citation type="journal article" date="2019" name="bioRxiv">
        <title>The Genome of the Zebra Mussel, Dreissena polymorpha: A Resource for Invasive Species Research.</title>
        <authorList>
            <person name="McCartney M.A."/>
            <person name="Auch B."/>
            <person name="Kono T."/>
            <person name="Mallez S."/>
            <person name="Zhang Y."/>
            <person name="Obille A."/>
            <person name="Becker A."/>
            <person name="Abrahante J.E."/>
            <person name="Garbe J."/>
            <person name="Badalamenti J.P."/>
            <person name="Herman A."/>
            <person name="Mangelson H."/>
            <person name="Liachko I."/>
            <person name="Sullivan S."/>
            <person name="Sone E.D."/>
            <person name="Koren S."/>
            <person name="Silverstein K.A.T."/>
            <person name="Beckman K.B."/>
            <person name="Gohl D.M."/>
        </authorList>
    </citation>
    <scope>NUCLEOTIDE SEQUENCE</scope>
    <source>
        <strain evidence="1">Duluth1</strain>
        <tissue evidence="1">Whole animal</tissue>
    </source>
</reference>